<sequence length="379" mass="43410">MLNKLLNISDKRSLHIELTKDLLQSNYLADSRPWVVAYSGGKDSTLVLQLVYELVYSLQSTHKKPIFVIASDTKVEAPNVETYLDQRITEINLHASANDLPIHAELAQPTVEQSFWFNLIGKGYPPPTRWFRWCTSKMKIKPMQAAIENVITRYGSVILLLGTRMSESSQRSKSMSKRELSSRKLNPHHEIANALVLSPISDWSSDDVWEYLFTNNPPPWGGSHDFMLNLYRQANGGECPVVMDLNTPSCGGSRFGCWTCTVVRADKSMESFIENGEEWMKPLNDYRNWLKVIREDDSQRSAVRRNGADGHGPFIASTRKEMLYRLLMTEKLVNQSLISDVEIVEIQKQWTEDFDIMDSAYTIAEEFGREPWKILHNIS</sequence>
<dbReference type="Pfam" id="PF01507">
    <property type="entry name" value="PAPS_reduct"/>
    <property type="match status" value="1"/>
</dbReference>
<dbReference type="EMBL" id="QAOL01000006">
    <property type="protein sequence ID" value="PTQ87268.1"/>
    <property type="molecule type" value="Genomic_DNA"/>
</dbReference>
<dbReference type="RefSeq" id="WP_107786257.1">
    <property type="nucleotide sequence ID" value="NZ_QAOL01000006.1"/>
</dbReference>
<dbReference type="PANTHER" id="PTHR43196">
    <property type="entry name" value="SULFATE ADENYLYLTRANSFERASE SUBUNIT 2"/>
    <property type="match status" value="1"/>
</dbReference>
<dbReference type="AlphaFoldDB" id="A0A2T5ITT2"/>
<dbReference type="InterPro" id="IPR014729">
    <property type="entry name" value="Rossmann-like_a/b/a_fold"/>
</dbReference>
<feature type="domain" description="Phosphoadenosine phosphosulphate reductase" evidence="1">
    <location>
        <begin position="35"/>
        <end position="219"/>
    </location>
</feature>
<dbReference type="SUPFAM" id="SSF52402">
    <property type="entry name" value="Adenine nucleotide alpha hydrolases-like"/>
    <property type="match status" value="1"/>
</dbReference>
<dbReference type="InterPro" id="IPR050128">
    <property type="entry name" value="Sulfate_adenylyltrnsfr_sub2"/>
</dbReference>
<evidence type="ECO:0000259" key="1">
    <source>
        <dbReference type="Pfam" id="PF01507"/>
    </source>
</evidence>
<dbReference type="PANTHER" id="PTHR43196:SF2">
    <property type="entry name" value="PHOSPHOADENOSINE PHOSPHOSULFATE REDUCTASE"/>
    <property type="match status" value="1"/>
</dbReference>
<dbReference type="Gene3D" id="3.40.50.620">
    <property type="entry name" value="HUPs"/>
    <property type="match status" value="1"/>
</dbReference>
<dbReference type="NCBIfam" id="TIGR03183">
    <property type="entry name" value="DNA_S_dndC"/>
    <property type="match status" value="1"/>
</dbReference>
<proteinExistence type="predicted"/>
<name>A0A2T5ITT2_9PROT</name>
<organism evidence="2 3">
    <name type="scientific">Nitrosomonas ureae</name>
    <dbReference type="NCBI Taxonomy" id="44577"/>
    <lineage>
        <taxon>Bacteria</taxon>
        <taxon>Pseudomonadati</taxon>
        <taxon>Pseudomonadota</taxon>
        <taxon>Betaproteobacteria</taxon>
        <taxon>Nitrosomonadales</taxon>
        <taxon>Nitrosomonadaceae</taxon>
        <taxon>Nitrosomonas</taxon>
    </lineage>
</organism>
<evidence type="ECO:0000313" key="2">
    <source>
        <dbReference type="EMBL" id="PTQ87268.1"/>
    </source>
</evidence>
<evidence type="ECO:0000313" key="3">
    <source>
        <dbReference type="Proteomes" id="UP000244110"/>
    </source>
</evidence>
<dbReference type="InterPro" id="IPR017598">
    <property type="entry name" value="SulphurTrfase_DndC"/>
</dbReference>
<dbReference type="InterPro" id="IPR002500">
    <property type="entry name" value="PAPS_reduct_dom"/>
</dbReference>
<reference evidence="2 3" key="1">
    <citation type="submission" date="2018-04" db="EMBL/GenBank/DDBJ databases">
        <title>Active sludge and wastewater microbial communities from Klosterneuburg, Austria.</title>
        <authorList>
            <person name="Wagner M."/>
        </authorList>
    </citation>
    <scope>NUCLEOTIDE SEQUENCE [LARGE SCALE GENOMIC DNA]</scope>
    <source>
        <strain evidence="2 3">Nm4</strain>
    </source>
</reference>
<comment type="caution">
    <text evidence="2">The sequence shown here is derived from an EMBL/GenBank/DDBJ whole genome shotgun (WGS) entry which is preliminary data.</text>
</comment>
<dbReference type="Proteomes" id="UP000244110">
    <property type="component" value="Unassembled WGS sequence"/>
</dbReference>
<protein>
    <submittedName>
        <fullName evidence="2">DNA sulfur modification protein DndC</fullName>
    </submittedName>
</protein>
<dbReference type="GO" id="GO:0003824">
    <property type="term" value="F:catalytic activity"/>
    <property type="evidence" value="ECO:0007669"/>
    <property type="project" value="InterPro"/>
</dbReference>
<accession>A0A2T5ITT2</accession>
<gene>
    <name evidence="2" type="ORF">C8R28_100628</name>
</gene>